<dbReference type="EC" id="6.1.1.19" evidence="9"/>
<evidence type="ECO:0000256" key="1">
    <source>
        <dbReference type="ARBA" id="ARBA00005594"/>
    </source>
</evidence>
<dbReference type="SUPFAM" id="SSF55190">
    <property type="entry name" value="Arginyl-tRNA synthetase (ArgRS), N-terminal 'additional' domain"/>
    <property type="match status" value="1"/>
</dbReference>
<dbReference type="GO" id="GO:0005524">
    <property type="term" value="F:ATP binding"/>
    <property type="evidence" value="ECO:0007669"/>
    <property type="project" value="UniProtKB-UniRule"/>
</dbReference>
<organism evidence="13 14">
    <name type="scientific">Spirosoma endophyticum</name>
    <dbReference type="NCBI Taxonomy" id="662367"/>
    <lineage>
        <taxon>Bacteria</taxon>
        <taxon>Pseudomonadati</taxon>
        <taxon>Bacteroidota</taxon>
        <taxon>Cytophagia</taxon>
        <taxon>Cytophagales</taxon>
        <taxon>Cytophagaceae</taxon>
        <taxon>Spirosoma</taxon>
    </lineage>
</organism>
<reference evidence="13 14" key="1">
    <citation type="submission" date="2016-10" db="EMBL/GenBank/DDBJ databases">
        <authorList>
            <person name="de Groot N.N."/>
        </authorList>
    </citation>
    <scope>NUCLEOTIDE SEQUENCE [LARGE SCALE GENOMIC DNA]</scope>
    <source>
        <strain evidence="13 14">DSM 26130</strain>
    </source>
</reference>
<dbReference type="HAMAP" id="MF_00123">
    <property type="entry name" value="Arg_tRNA_synth"/>
    <property type="match status" value="1"/>
</dbReference>
<dbReference type="InterPro" id="IPR008909">
    <property type="entry name" value="DALR_anticod-bd"/>
</dbReference>
<dbReference type="Pfam" id="PF00750">
    <property type="entry name" value="tRNA-synt_1d"/>
    <property type="match status" value="1"/>
</dbReference>
<protein>
    <recommendedName>
        <fullName evidence="9">Arginine--tRNA ligase</fullName>
        <ecNumber evidence="9">6.1.1.19</ecNumber>
    </recommendedName>
    <alternativeName>
        <fullName evidence="9">Arginyl-tRNA synthetase</fullName>
        <shortName evidence="9">ArgRS</shortName>
    </alternativeName>
</protein>
<evidence type="ECO:0000256" key="6">
    <source>
        <dbReference type="ARBA" id="ARBA00022917"/>
    </source>
</evidence>
<dbReference type="AlphaFoldDB" id="A0A1I1XT28"/>
<keyword evidence="5 9" id="KW-0067">ATP-binding</keyword>
<evidence type="ECO:0000256" key="2">
    <source>
        <dbReference type="ARBA" id="ARBA00022490"/>
    </source>
</evidence>
<evidence type="ECO:0000313" key="14">
    <source>
        <dbReference type="Proteomes" id="UP000198598"/>
    </source>
</evidence>
<dbReference type="InterPro" id="IPR001412">
    <property type="entry name" value="aa-tRNA-synth_I_CS"/>
</dbReference>
<evidence type="ECO:0000256" key="9">
    <source>
        <dbReference type="HAMAP-Rule" id="MF_00123"/>
    </source>
</evidence>
<comment type="similarity">
    <text evidence="1 9 10">Belongs to the class-I aminoacyl-tRNA synthetase family.</text>
</comment>
<dbReference type="Gene3D" id="1.10.730.10">
    <property type="entry name" value="Isoleucyl-tRNA Synthetase, Domain 1"/>
    <property type="match status" value="1"/>
</dbReference>
<dbReference type="SUPFAM" id="SSF47323">
    <property type="entry name" value="Anticodon-binding domain of a subclass of class I aminoacyl-tRNA synthetases"/>
    <property type="match status" value="1"/>
</dbReference>
<dbReference type="SMART" id="SM00836">
    <property type="entry name" value="DALR_1"/>
    <property type="match status" value="1"/>
</dbReference>
<proteinExistence type="inferred from homology"/>
<gene>
    <name evidence="9" type="primary">argS</name>
    <name evidence="13" type="ORF">SAMN05216167_110109</name>
</gene>
<dbReference type="InterPro" id="IPR009080">
    <property type="entry name" value="tRNAsynth_Ia_anticodon-bd"/>
</dbReference>
<dbReference type="FunFam" id="1.10.730.10:FF:000006">
    <property type="entry name" value="Arginyl-tRNA synthetase 2, mitochondrial"/>
    <property type="match status" value="1"/>
</dbReference>
<dbReference type="InterPro" id="IPR001278">
    <property type="entry name" value="Arg-tRNA-ligase"/>
</dbReference>
<dbReference type="STRING" id="662367.SAMN05216167_110109"/>
<dbReference type="OrthoDB" id="9805987at2"/>
<feature type="domain" description="Arginyl tRNA synthetase N-terminal" evidence="12">
    <location>
        <begin position="5"/>
        <end position="91"/>
    </location>
</feature>
<dbReference type="EMBL" id="FOLQ01000010">
    <property type="protein sequence ID" value="SFE10505.1"/>
    <property type="molecule type" value="Genomic_DNA"/>
</dbReference>
<evidence type="ECO:0000259" key="12">
    <source>
        <dbReference type="SMART" id="SM01016"/>
    </source>
</evidence>
<dbReference type="Gene3D" id="3.40.50.620">
    <property type="entry name" value="HUPs"/>
    <property type="match status" value="1"/>
</dbReference>
<sequence length="604" mass="67375">MDIQEELKKAIQQAIAELYQQEIGASGIGEITLQPTKKEFEGLYTFVTFSLTKALRKAPAQIGQAIGTWLVENSSVVSGFNVVQGFLNISIADAPWIDVLNDIAANPAFGTLPTKGQSVMVEFSSPNTNKPLHLGHLRNNFLGDSVSRILKANGYDVVKTCIVNDRGVHICKSMLAYQRFGTDASGRAETPESSGMKGDHLIGKYYVLFDKAYKAQIEEMVAQGTPKEEAEKKAPLMLDVQQMLRLWEQGDPETVALWSQLNAWVYAGFDATYKRIGVSFDKTYYESNTYLLGKEVVEEGLQKGIFYRKDDNSVWIDLTEEGLDQKLVMRSDGTSVYMTQDLGTTDLKFQDYHNDRSIWVVGNEQDYHFNVLFAILRRLGRPYANELYHLSYGMVDLPTGKMKSREGTVVDADDLIQETTDAASTAADEAAKGKLQEFSDAEKTALFQMLGLGALKYYLLKVDPQKRMQFNPAESVDLHGNTGPYIQYVHARIQSILRKAADMGVSAEGPVAATTLDELEQQLVFLLSQYPQRVAEAGAAYAPSYIGQYVYELAKTFNQFYDKLSILKETDKSKLHTRLVLSKAVGETIRQAMGLLSIDVPEKM</sequence>
<comment type="subunit">
    <text evidence="9">Monomer.</text>
</comment>
<dbReference type="PANTHER" id="PTHR11956">
    <property type="entry name" value="ARGINYL-TRNA SYNTHETASE"/>
    <property type="match status" value="1"/>
</dbReference>
<keyword evidence="14" id="KW-1185">Reference proteome</keyword>
<dbReference type="InterPro" id="IPR005148">
    <property type="entry name" value="Arg-tRNA-synth_N"/>
</dbReference>
<keyword evidence="6 9" id="KW-0648">Protein biosynthesis</keyword>
<dbReference type="Pfam" id="PF03485">
    <property type="entry name" value="Arg_tRNA_synt_N"/>
    <property type="match status" value="1"/>
</dbReference>
<dbReference type="PRINTS" id="PR01038">
    <property type="entry name" value="TRNASYNTHARG"/>
</dbReference>
<keyword evidence="4 9" id="KW-0547">Nucleotide-binding</keyword>
<feature type="domain" description="DALR anticodon binding" evidence="11">
    <location>
        <begin position="486"/>
        <end position="604"/>
    </location>
</feature>
<accession>A0A1I1XT28</accession>
<dbReference type="PANTHER" id="PTHR11956:SF5">
    <property type="entry name" value="ARGININE--TRNA LIGASE, CYTOPLASMIC"/>
    <property type="match status" value="1"/>
</dbReference>
<name>A0A1I1XT28_9BACT</name>
<dbReference type="SMART" id="SM01016">
    <property type="entry name" value="Arg_tRNA_synt_N"/>
    <property type="match status" value="1"/>
</dbReference>
<evidence type="ECO:0000256" key="3">
    <source>
        <dbReference type="ARBA" id="ARBA00022598"/>
    </source>
</evidence>
<comment type="catalytic activity">
    <reaction evidence="8 9">
        <text>tRNA(Arg) + L-arginine + ATP = L-arginyl-tRNA(Arg) + AMP + diphosphate</text>
        <dbReference type="Rhea" id="RHEA:20301"/>
        <dbReference type="Rhea" id="RHEA-COMP:9658"/>
        <dbReference type="Rhea" id="RHEA-COMP:9673"/>
        <dbReference type="ChEBI" id="CHEBI:30616"/>
        <dbReference type="ChEBI" id="CHEBI:32682"/>
        <dbReference type="ChEBI" id="CHEBI:33019"/>
        <dbReference type="ChEBI" id="CHEBI:78442"/>
        <dbReference type="ChEBI" id="CHEBI:78513"/>
        <dbReference type="ChEBI" id="CHEBI:456215"/>
        <dbReference type="EC" id="6.1.1.19"/>
    </reaction>
</comment>
<dbReference type="Pfam" id="PF05746">
    <property type="entry name" value="DALR_1"/>
    <property type="match status" value="1"/>
</dbReference>
<dbReference type="GO" id="GO:0005737">
    <property type="term" value="C:cytoplasm"/>
    <property type="evidence" value="ECO:0007669"/>
    <property type="project" value="UniProtKB-SubCell"/>
</dbReference>
<keyword evidence="7 9" id="KW-0030">Aminoacyl-tRNA synthetase</keyword>
<feature type="short sequence motif" description="'HIGH' region" evidence="9">
    <location>
        <begin position="126"/>
        <end position="136"/>
    </location>
</feature>
<dbReference type="GO" id="GO:0006420">
    <property type="term" value="P:arginyl-tRNA aminoacylation"/>
    <property type="evidence" value="ECO:0007669"/>
    <property type="project" value="UniProtKB-UniRule"/>
</dbReference>
<dbReference type="InterPro" id="IPR035684">
    <property type="entry name" value="ArgRS_core"/>
</dbReference>
<evidence type="ECO:0000259" key="11">
    <source>
        <dbReference type="SMART" id="SM00836"/>
    </source>
</evidence>
<evidence type="ECO:0000256" key="4">
    <source>
        <dbReference type="ARBA" id="ARBA00022741"/>
    </source>
</evidence>
<evidence type="ECO:0000256" key="8">
    <source>
        <dbReference type="ARBA" id="ARBA00049339"/>
    </source>
</evidence>
<evidence type="ECO:0000256" key="7">
    <source>
        <dbReference type="ARBA" id="ARBA00023146"/>
    </source>
</evidence>
<keyword evidence="3 9" id="KW-0436">Ligase</keyword>
<evidence type="ECO:0000313" key="13">
    <source>
        <dbReference type="EMBL" id="SFE10505.1"/>
    </source>
</evidence>
<evidence type="ECO:0000256" key="5">
    <source>
        <dbReference type="ARBA" id="ARBA00022840"/>
    </source>
</evidence>
<dbReference type="GO" id="GO:0004814">
    <property type="term" value="F:arginine-tRNA ligase activity"/>
    <property type="evidence" value="ECO:0007669"/>
    <property type="project" value="UniProtKB-UniRule"/>
</dbReference>
<keyword evidence="2 9" id="KW-0963">Cytoplasm</keyword>
<evidence type="ECO:0000256" key="10">
    <source>
        <dbReference type="RuleBase" id="RU363038"/>
    </source>
</evidence>
<dbReference type="InterPro" id="IPR014729">
    <property type="entry name" value="Rossmann-like_a/b/a_fold"/>
</dbReference>
<comment type="subcellular location">
    <subcellularLocation>
        <location evidence="9">Cytoplasm</location>
    </subcellularLocation>
</comment>
<dbReference type="InterPro" id="IPR036695">
    <property type="entry name" value="Arg-tRNA-synth_N_sf"/>
</dbReference>
<dbReference type="RefSeq" id="WP_093830372.1">
    <property type="nucleotide sequence ID" value="NZ_FOLQ01000010.1"/>
</dbReference>
<dbReference type="Proteomes" id="UP000198598">
    <property type="component" value="Unassembled WGS sequence"/>
</dbReference>
<dbReference type="NCBIfam" id="TIGR00456">
    <property type="entry name" value="argS"/>
    <property type="match status" value="1"/>
</dbReference>
<dbReference type="SUPFAM" id="SSF52374">
    <property type="entry name" value="Nucleotidylyl transferase"/>
    <property type="match status" value="1"/>
</dbReference>
<dbReference type="PROSITE" id="PS00178">
    <property type="entry name" value="AA_TRNA_LIGASE_I"/>
    <property type="match status" value="1"/>
</dbReference>
<dbReference type="Gene3D" id="3.30.1360.70">
    <property type="entry name" value="Arginyl tRNA synthetase N-terminal domain"/>
    <property type="match status" value="1"/>
</dbReference>